<evidence type="ECO:0000256" key="5">
    <source>
        <dbReference type="ARBA" id="ARBA00023136"/>
    </source>
</evidence>
<protein>
    <recommendedName>
        <fullName evidence="8">Gustatory receptor</fullName>
    </recommendedName>
</protein>
<dbReference type="AlphaFoldDB" id="A0A482VTL9"/>
<reference evidence="9 10" key="1">
    <citation type="submission" date="2017-03" db="EMBL/GenBank/DDBJ databases">
        <title>Genome of the blue death feigning beetle - Asbolus verrucosus.</title>
        <authorList>
            <person name="Rider S.D."/>
        </authorList>
    </citation>
    <scope>NUCLEOTIDE SEQUENCE [LARGE SCALE GENOMIC DNA]</scope>
    <source>
        <strain evidence="9">Butters</strain>
        <tissue evidence="9">Head and leg muscle</tissue>
    </source>
</reference>
<dbReference type="GO" id="GO:0030424">
    <property type="term" value="C:axon"/>
    <property type="evidence" value="ECO:0007669"/>
    <property type="project" value="TreeGrafter"/>
</dbReference>
<evidence type="ECO:0000256" key="8">
    <source>
        <dbReference type="RuleBase" id="RU363108"/>
    </source>
</evidence>
<keyword evidence="4 8" id="KW-1133">Transmembrane helix</keyword>
<sequence length="355" mass="42246">MSFKLLRLIFAFGGFLAITPWSVEEQDKSTCQKCYVWTFFAMTTSKCIYAMFNYKISENTRNCIILGAIEILLAIFNFYVMIVLNFLKKRQWSRLLNHLRILKNQEVTKKKTPYYLNFVILIFVYFVEYCFNLYRMFPYENWYFTIMTHVQHFLYFIYNFLLFTVATMLLKEYRSLNYYLSCYSKDKMSLLLIRKIAKEVHFLKRTVNIFDEISTWPLAVNIYFSIMITLRDLLFVIYDFGNIRGDVSASYYVMIVKFCFGTMSVVSWTLSLILLYNSVSEEFEKFWFKMLKLQWNFSNATPKEERQLYNLMGFIKENSPKFTAAGFFVISKTTILNILAAIVNFLIVAVQLSDG</sequence>
<proteinExistence type="inferred from homology"/>
<gene>
    <name evidence="9" type="ORF">BDFB_011676</name>
</gene>
<evidence type="ECO:0000313" key="9">
    <source>
        <dbReference type="EMBL" id="RZC36144.1"/>
    </source>
</evidence>
<keyword evidence="3 8" id="KW-0812">Transmembrane</keyword>
<evidence type="ECO:0000313" key="10">
    <source>
        <dbReference type="Proteomes" id="UP000292052"/>
    </source>
</evidence>
<organism evidence="9 10">
    <name type="scientific">Asbolus verrucosus</name>
    <name type="common">Desert ironclad beetle</name>
    <dbReference type="NCBI Taxonomy" id="1661398"/>
    <lineage>
        <taxon>Eukaryota</taxon>
        <taxon>Metazoa</taxon>
        <taxon>Ecdysozoa</taxon>
        <taxon>Arthropoda</taxon>
        <taxon>Hexapoda</taxon>
        <taxon>Insecta</taxon>
        <taxon>Pterygota</taxon>
        <taxon>Neoptera</taxon>
        <taxon>Endopterygota</taxon>
        <taxon>Coleoptera</taxon>
        <taxon>Polyphaga</taxon>
        <taxon>Cucujiformia</taxon>
        <taxon>Tenebrionidae</taxon>
        <taxon>Pimeliinae</taxon>
        <taxon>Asbolus</taxon>
    </lineage>
</organism>
<dbReference type="GO" id="GO:0030425">
    <property type="term" value="C:dendrite"/>
    <property type="evidence" value="ECO:0007669"/>
    <property type="project" value="TreeGrafter"/>
</dbReference>
<feature type="transmembrane region" description="Helical" evidence="8">
    <location>
        <begin position="250"/>
        <end position="276"/>
    </location>
</feature>
<dbReference type="GO" id="GO:0008049">
    <property type="term" value="P:male courtship behavior"/>
    <property type="evidence" value="ECO:0007669"/>
    <property type="project" value="TreeGrafter"/>
</dbReference>
<keyword evidence="6 8" id="KW-0675">Receptor</keyword>
<keyword evidence="2 8" id="KW-1003">Cell membrane</keyword>
<accession>A0A482VTL9</accession>
<feature type="transmembrane region" description="Helical" evidence="8">
    <location>
        <begin position="6"/>
        <end position="23"/>
    </location>
</feature>
<dbReference type="Proteomes" id="UP000292052">
    <property type="component" value="Unassembled WGS sequence"/>
</dbReference>
<dbReference type="GO" id="GO:0043025">
    <property type="term" value="C:neuronal cell body"/>
    <property type="evidence" value="ECO:0007669"/>
    <property type="project" value="TreeGrafter"/>
</dbReference>
<keyword evidence="7 8" id="KW-0807">Transducer</keyword>
<comment type="similarity">
    <text evidence="8">Belongs to the insect chemoreceptor superfamily. Gustatory receptor (GR) family.</text>
</comment>
<dbReference type="PANTHER" id="PTHR21143">
    <property type="entry name" value="INVERTEBRATE GUSTATORY RECEPTOR"/>
    <property type="match status" value="1"/>
</dbReference>
<comment type="caution">
    <text evidence="8">Lacks conserved residue(s) required for the propagation of feature annotation.</text>
</comment>
<keyword evidence="5 8" id="KW-0472">Membrane</keyword>
<evidence type="ECO:0000256" key="4">
    <source>
        <dbReference type="ARBA" id="ARBA00022989"/>
    </source>
</evidence>
<dbReference type="GO" id="GO:0007165">
    <property type="term" value="P:signal transduction"/>
    <property type="evidence" value="ECO:0007669"/>
    <property type="project" value="UniProtKB-KW"/>
</dbReference>
<evidence type="ECO:0000256" key="3">
    <source>
        <dbReference type="ARBA" id="ARBA00022692"/>
    </source>
</evidence>
<evidence type="ECO:0000256" key="1">
    <source>
        <dbReference type="ARBA" id="ARBA00004651"/>
    </source>
</evidence>
<evidence type="ECO:0000256" key="6">
    <source>
        <dbReference type="ARBA" id="ARBA00023170"/>
    </source>
</evidence>
<feature type="transmembrane region" description="Helical" evidence="8">
    <location>
        <begin position="114"/>
        <end position="134"/>
    </location>
</feature>
<dbReference type="GO" id="GO:0005886">
    <property type="term" value="C:plasma membrane"/>
    <property type="evidence" value="ECO:0007669"/>
    <property type="project" value="UniProtKB-SubCell"/>
</dbReference>
<dbReference type="InterPro" id="IPR013604">
    <property type="entry name" value="7TM_chemorcpt"/>
</dbReference>
<dbReference type="EMBL" id="QDEB01064679">
    <property type="protein sequence ID" value="RZC36144.1"/>
    <property type="molecule type" value="Genomic_DNA"/>
</dbReference>
<comment type="function">
    <text evidence="8">Gustatory receptor which mediates acceptance or avoidance behavior, depending on its substrates.</text>
</comment>
<evidence type="ECO:0000256" key="2">
    <source>
        <dbReference type="ARBA" id="ARBA00022475"/>
    </source>
</evidence>
<comment type="subcellular location">
    <subcellularLocation>
        <location evidence="1 8">Cell membrane</location>
        <topology evidence="1 8">Multi-pass membrane protein</topology>
    </subcellularLocation>
</comment>
<dbReference type="Pfam" id="PF08395">
    <property type="entry name" value="7tm_7"/>
    <property type="match status" value="1"/>
</dbReference>
<feature type="transmembrane region" description="Helical" evidence="8">
    <location>
        <begin position="64"/>
        <end position="87"/>
    </location>
</feature>
<comment type="caution">
    <text evidence="9">The sequence shown here is derived from an EMBL/GenBank/DDBJ whole genome shotgun (WGS) entry which is preliminary data.</text>
</comment>
<dbReference type="OrthoDB" id="6764208at2759"/>
<feature type="transmembrane region" description="Helical" evidence="8">
    <location>
        <begin position="218"/>
        <end position="238"/>
    </location>
</feature>
<dbReference type="GO" id="GO:0007635">
    <property type="term" value="P:chemosensory behavior"/>
    <property type="evidence" value="ECO:0007669"/>
    <property type="project" value="TreeGrafter"/>
</dbReference>
<name>A0A482VTL9_ASBVE</name>
<evidence type="ECO:0000256" key="7">
    <source>
        <dbReference type="ARBA" id="ARBA00023224"/>
    </source>
</evidence>
<feature type="transmembrane region" description="Helical" evidence="8">
    <location>
        <begin position="35"/>
        <end position="52"/>
    </location>
</feature>
<dbReference type="GO" id="GO:0050909">
    <property type="term" value="P:sensory perception of taste"/>
    <property type="evidence" value="ECO:0007669"/>
    <property type="project" value="InterPro"/>
</dbReference>
<dbReference type="PANTHER" id="PTHR21143:SF104">
    <property type="entry name" value="GUSTATORY RECEPTOR 8A-RELATED"/>
    <property type="match status" value="1"/>
</dbReference>
<feature type="transmembrane region" description="Helical" evidence="8">
    <location>
        <begin position="154"/>
        <end position="170"/>
    </location>
</feature>
<keyword evidence="10" id="KW-1185">Reference proteome</keyword>
<feature type="transmembrane region" description="Helical" evidence="8">
    <location>
        <begin position="322"/>
        <end position="350"/>
    </location>
</feature>